<protein>
    <submittedName>
        <fullName evidence="3">Putative transporter</fullName>
    </submittedName>
</protein>
<dbReference type="VEuPathDB" id="MicrosporidiaDB:THOM_2823"/>
<feature type="transmembrane region" description="Helical" evidence="2">
    <location>
        <begin position="260"/>
        <end position="280"/>
    </location>
</feature>
<keyword evidence="2" id="KW-0812">Transmembrane</keyword>
<feature type="transmembrane region" description="Helical" evidence="2">
    <location>
        <begin position="116"/>
        <end position="135"/>
    </location>
</feature>
<proteinExistence type="predicted"/>
<feature type="transmembrane region" description="Helical" evidence="2">
    <location>
        <begin position="77"/>
        <end position="96"/>
    </location>
</feature>
<evidence type="ECO:0000256" key="1">
    <source>
        <dbReference type="SAM" id="MobiDB-lite"/>
    </source>
</evidence>
<accession>L7JT86</accession>
<dbReference type="OrthoDB" id="10548782at2759"/>
<dbReference type="Proteomes" id="UP000011185">
    <property type="component" value="Unassembled WGS sequence"/>
</dbReference>
<evidence type="ECO:0000256" key="2">
    <source>
        <dbReference type="SAM" id="Phobius"/>
    </source>
</evidence>
<feature type="compositionally biased region" description="Basic residues" evidence="1">
    <location>
        <begin position="19"/>
        <end position="28"/>
    </location>
</feature>
<dbReference type="OMA" id="KPELCTE"/>
<dbReference type="EMBL" id="JH994056">
    <property type="protein sequence ID" value="ELQ74246.1"/>
    <property type="molecule type" value="Genomic_DNA"/>
</dbReference>
<sequence>MVEQEMYTEDKPSSSKTKLDKKHGLIKKSKPDEEDFTEYSEVMTAGQTGGGGNDLSVHDLTGRPGKNGKSMSAMNKYIINFLLIAIYIIIWCYILRNVKCAKWDSTVFQNITDRIYLLFLTTSAFILVLVTSFVLMIDYHRLLFVVHSEVYSYCLVQLFVKYIAPLIKGVEWVEKINGMLSHVLLFYMSILLLFPVIFIILYLMFLSTVKSTAIILMYINFYRFRDVLFYCFLNIFISFFDVILFFTIAELKEASNTIDYIFLAILGIIHLVLVKCIIIVSTIEVLKRRNGDIKDTRYKEVGNIDQSFKGNVSSDTKESINESFGIQKTGLLFYQVIRSIFCNLSSIIVSCVFYFLGVFKFLPFGLNTKIIKFFDRFFCYNVTFTLIISVYDNTITSTLLSTKTQESITFYRPMSHMDSVFPLWSF</sequence>
<dbReference type="AlphaFoldDB" id="L7JT86"/>
<feature type="transmembrane region" description="Helical" evidence="2">
    <location>
        <begin position="227"/>
        <end position="248"/>
    </location>
</feature>
<keyword evidence="2" id="KW-0472">Membrane</keyword>
<evidence type="ECO:0000313" key="3">
    <source>
        <dbReference type="EMBL" id="ELQ74246.1"/>
    </source>
</evidence>
<feature type="transmembrane region" description="Helical" evidence="2">
    <location>
        <begin position="340"/>
        <end position="362"/>
    </location>
</feature>
<dbReference type="HOGENOM" id="CLU_567658_0_0_1"/>
<feature type="transmembrane region" description="Helical" evidence="2">
    <location>
        <begin position="184"/>
        <end position="206"/>
    </location>
</feature>
<gene>
    <name evidence="3" type="ORF">THOM_2823</name>
</gene>
<keyword evidence="2" id="KW-1133">Transmembrane helix</keyword>
<dbReference type="InParanoid" id="L7JT86"/>
<organism evidence="3 4">
    <name type="scientific">Trachipleistophora hominis</name>
    <name type="common">Microsporidian parasite</name>
    <dbReference type="NCBI Taxonomy" id="72359"/>
    <lineage>
        <taxon>Eukaryota</taxon>
        <taxon>Fungi</taxon>
        <taxon>Fungi incertae sedis</taxon>
        <taxon>Microsporidia</taxon>
        <taxon>Pleistophoridae</taxon>
        <taxon>Trachipleistophora</taxon>
    </lineage>
</organism>
<keyword evidence="4" id="KW-1185">Reference proteome</keyword>
<name>L7JT86_TRAHO</name>
<reference evidence="3 4" key="1">
    <citation type="journal article" date="2012" name="PLoS Pathog.">
        <title>The genome of the obligate intracellular parasite Trachipleistophora hominis: new insights into microsporidian genome dynamics and reductive evolution.</title>
        <authorList>
            <person name="Heinz E."/>
            <person name="Williams T.A."/>
            <person name="Nakjang S."/>
            <person name="Noel C.J."/>
            <person name="Swan D.C."/>
            <person name="Goldberg A.V."/>
            <person name="Harris S.R."/>
            <person name="Weinmaier T."/>
            <person name="Markert S."/>
            <person name="Becher D."/>
            <person name="Bernhardt J."/>
            <person name="Dagan T."/>
            <person name="Hacker C."/>
            <person name="Lucocq J.M."/>
            <person name="Schweder T."/>
            <person name="Rattei T."/>
            <person name="Hall N."/>
            <person name="Hirt R.P."/>
            <person name="Embley T.M."/>
        </authorList>
    </citation>
    <scope>NUCLEOTIDE SEQUENCE [LARGE SCALE GENOMIC DNA]</scope>
</reference>
<evidence type="ECO:0000313" key="4">
    <source>
        <dbReference type="Proteomes" id="UP000011185"/>
    </source>
</evidence>
<feature type="region of interest" description="Disordered" evidence="1">
    <location>
        <begin position="1"/>
        <end position="36"/>
    </location>
</feature>